<organism evidence="1">
    <name type="scientific">marine sediment metagenome</name>
    <dbReference type="NCBI Taxonomy" id="412755"/>
    <lineage>
        <taxon>unclassified sequences</taxon>
        <taxon>metagenomes</taxon>
        <taxon>ecological metagenomes</taxon>
    </lineage>
</organism>
<evidence type="ECO:0000313" key="1">
    <source>
        <dbReference type="EMBL" id="GAJ05589.1"/>
    </source>
</evidence>
<protein>
    <submittedName>
        <fullName evidence="1">Uncharacterized protein</fullName>
    </submittedName>
</protein>
<gene>
    <name evidence="1" type="ORF">S12H4_44987</name>
</gene>
<dbReference type="EMBL" id="BARW01027766">
    <property type="protein sequence ID" value="GAJ05589.1"/>
    <property type="molecule type" value="Genomic_DNA"/>
</dbReference>
<reference evidence="1" key="1">
    <citation type="journal article" date="2014" name="Front. Microbiol.">
        <title>High frequency of phylogenetically diverse reductive dehalogenase-homologous genes in deep subseafloor sedimentary metagenomes.</title>
        <authorList>
            <person name="Kawai M."/>
            <person name="Futagami T."/>
            <person name="Toyoda A."/>
            <person name="Takaki Y."/>
            <person name="Nishi S."/>
            <person name="Hori S."/>
            <person name="Arai W."/>
            <person name="Tsubouchi T."/>
            <person name="Morono Y."/>
            <person name="Uchiyama I."/>
            <person name="Ito T."/>
            <person name="Fujiyama A."/>
            <person name="Inagaki F."/>
            <person name="Takami H."/>
        </authorList>
    </citation>
    <scope>NUCLEOTIDE SEQUENCE</scope>
    <source>
        <strain evidence="1">Expedition CK06-06</strain>
    </source>
</reference>
<proteinExistence type="predicted"/>
<sequence length="73" mass="8397">MACNCIENIVEDTEIRYGATGASFEHSGSQRSEVSYRPYTADGRVSKHNRYKNIDWVYCPFCGEKINRSEAER</sequence>
<comment type="caution">
    <text evidence="1">The sequence shown here is derived from an EMBL/GenBank/DDBJ whole genome shotgun (WGS) entry which is preliminary data.</text>
</comment>
<accession>X1TK08</accession>
<name>X1TK08_9ZZZZ</name>
<dbReference type="AlphaFoldDB" id="X1TK08"/>